<evidence type="ECO:0000313" key="2">
    <source>
        <dbReference type="Proteomes" id="UP000078387"/>
    </source>
</evidence>
<proteinExistence type="predicted"/>
<protein>
    <submittedName>
        <fullName evidence="1">Uncharacterized protein</fullName>
    </submittedName>
</protein>
<sequence>MSRIIQASDSSSEKSKFERPWNAPKYLKQKKENKDLEVCQQAILIGLLNQYSEITLERPAKLSKVTVISPKVSEIKFCKEDILDVSSLVERQCKAKLSDEINNGLNEATALRRMEKNKKVFVQNLLIDLLDEFGFQFHTTLSRRSGKAMQVERIQKIFSQHSLLLTKKEIIQKGQELNTYLFQFIEHNGSYSFKKGQIQLVNALV</sequence>
<dbReference type="VEuPathDB" id="AmoebaDB:EHI5A_046010"/>
<gene>
    <name evidence="1" type="ORF">CL6EHI_129830</name>
</gene>
<dbReference type="VEuPathDB" id="AmoebaDB:EHI_129830"/>
<dbReference type="Proteomes" id="UP000078387">
    <property type="component" value="Unassembled WGS sequence"/>
</dbReference>
<dbReference type="VEuPathDB" id="AmoebaDB:EHI8A_041090"/>
<comment type="caution">
    <text evidence="1">The sequence shown here is derived from an EMBL/GenBank/DDBJ whole genome shotgun (WGS) entry which is preliminary data.</text>
</comment>
<organism evidence="1 2">
    <name type="scientific">Entamoeba histolytica</name>
    <dbReference type="NCBI Taxonomy" id="5759"/>
    <lineage>
        <taxon>Eukaryota</taxon>
        <taxon>Amoebozoa</taxon>
        <taxon>Evosea</taxon>
        <taxon>Archamoebae</taxon>
        <taxon>Mastigamoebida</taxon>
        <taxon>Entamoebidae</taxon>
        <taxon>Entamoeba</taxon>
    </lineage>
</organism>
<dbReference type="VEuPathDB" id="AmoebaDB:EHI7A_041440"/>
<dbReference type="EMBL" id="BDEQ01000001">
    <property type="protein sequence ID" value="GAT96770.1"/>
    <property type="molecule type" value="Genomic_DNA"/>
</dbReference>
<accession>A0A5K1UEA5</accession>
<dbReference type="AlphaFoldDB" id="A0A5K1UEA5"/>
<dbReference type="VEuPathDB" id="AmoebaDB:KM1_019920"/>
<name>A0A5K1UEA5_ENTHI</name>
<dbReference type="OMA" id="ERISMIY"/>
<reference evidence="1 2" key="1">
    <citation type="submission" date="2016-05" db="EMBL/GenBank/DDBJ databases">
        <title>First whole genome sequencing of Entamoeba histolytica HM1:IMSS-clone-6.</title>
        <authorList>
            <person name="Mukherjee Avik.K."/>
            <person name="Izumyama S."/>
            <person name="Nakada-Tsukui K."/>
            <person name="Nozaki T."/>
        </authorList>
    </citation>
    <scope>NUCLEOTIDE SEQUENCE [LARGE SCALE GENOMIC DNA]</scope>
    <source>
        <strain evidence="1 2">HM1:IMSS clone 6</strain>
    </source>
</reference>
<evidence type="ECO:0000313" key="1">
    <source>
        <dbReference type="EMBL" id="GAT96770.1"/>
    </source>
</evidence>